<dbReference type="EMBL" id="JBAWTH010000226">
    <property type="protein sequence ID" value="KAL2272565.1"/>
    <property type="molecule type" value="Genomic_DNA"/>
</dbReference>
<dbReference type="PANTHER" id="PTHR46078">
    <property type="entry name" value="FORKHEAD BOX PROTEIN J2 FAMILY MEMBER"/>
    <property type="match status" value="1"/>
</dbReference>
<keyword evidence="1" id="KW-0805">Transcription regulation</keyword>
<reference evidence="8 9" key="1">
    <citation type="submission" date="2024-03" db="EMBL/GenBank/DDBJ databases">
        <title>A high-quality draft genome sequence of Diaporthe vaccinii, a causative agent of upright dieback and viscid rot disease in cranberry plants.</title>
        <authorList>
            <person name="Sarrasin M."/>
            <person name="Lang B.F."/>
            <person name="Burger G."/>
        </authorList>
    </citation>
    <scope>NUCLEOTIDE SEQUENCE [LARGE SCALE GENOMIC DNA]</scope>
    <source>
        <strain evidence="8 9">IS7</strain>
    </source>
</reference>
<feature type="compositionally biased region" description="Low complexity" evidence="6">
    <location>
        <begin position="487"/>
        <end position="501"/>
    </location>
</feature>
<evidence type="ECO:0000313" key="8">
    <source>
        <dbReference type="EMBL" id="KAL2272566.1"/>
    </source>
</evidence>
<feature type="region of interest" description="Disordered" evidence="6">
    <location>
        <begin position="182"/>
        <end position="299"/>
    </location>
</feature>
<comment type="caution">
    <text evidence="8">The sequence shown here is derived from an EMBL/GenBank/DDBJ whole genome shotgun (WGS) entry which is preliminary data.</text>
</comment>
<dbReference type="Gene3D" id="1.10.10.10">
    <property type="entry name" value="Winged helix-like DNA-binding domain superfamily/Winged helix DNA-binding domain"/>
    <property type="match status" value="1"/>
</dbReference>
<dbReference type="EMBL" id="JBAWTH010000226">
    <property type="protein sequence ID" value="KAL2272566.1"/>
    <property type="molecule type" value="Genomic_DNA"/>
</dbReference>
<feature type="compositionally biased region" description="Low complexity" evidence="6">
    <location>
        <begin position="589"/>
        <end position="600"/>
    </location>
</feature>
<feature type="compositionally biased region" description="Polar residues" evidence="6">
    <location>
        <begin position="93"/>
        <end position="108"/>
    </location>
</feature>
<dbReference type="Proteomes" id="UP001600888">
    <property type="component" value="Unassembled WGS sequence"/>
</dbReference>
<keyword evidence="9" id="KW-1185">Reference proteome</keyword>
<evidence type="ECO:0000256" key="6">
    <source>
        <dbReference type="SAM" id="MobiDB-lite"/>
    </source>
</evidence>
<dbReference type="CDD" id="cd00059">
    <property type="entry name" value="FH_FOX"/>
    <property type="match status" value="1"/>
</dbReference>
<proteinExistence type="predicted"/>
<evidence type="ECO:0000313" key="9">
    <source>
        <dbReference type="Proteomes" id="UP001600888"/>
    </source>
</evidence>
<dbReference type="Pfam" id="PF00250">
    <property type="entry name" value="Forkhead"/>
    <property type="match status" value="1"/>
</dbReference>
<feature type="DNA-binding region" description="Fork-head" evidence="5">
    <location>
        <begin position="300"/>
        <end position="386"/>
    </location>
</feature>
<feature type="region of interest" description="Disordered" evidence="6">
    <location>
        <begin position="484"/>
        <end position="529"/>
    </location>
</feature>
<keyword evidence="4 5" id="KW-0539">Nucleus</keyword>
<dbReference type="InterPro" id="IPR045912">
    <property type="entry name" value="FOXJ2/3-like"/>
</dbReference>
<dbReference type="PRINTS" id="PR00053">
    <property type="entry name" value="FORKHEAD"/>
</dbReference>
<dbReference type="SMART" id="SM00339">
    <property type="entry name" value="FH"/>
    <property type="match status" value="1"/>
</dbReference>
<feature type="region of interest" description="Disordered" evidence="6">
    <location>
        <begin position="573"/>
        <end position="645"/>
    </location>
</feature>
<evidence type="ECO:0000259" key="7">
    <source>
        <dbReference type="PROSITE" id="PS50039"/>
    </source>
</evidence>
<feature type="region of interest" description="Disordered" evidence="6">
    <location>
        <begin position="1"/>
        <end position="124"/>
    </location>
</feature>
<keyword evidence="2 5" id="KW-0238">DNA-binding</keyword>
<protein>
    <recommendedName>
        <fullName evidence="7">Fork-head domain-containing protein</fullName>
    </recommendedName>
</protein>
<dbReference type="InterPro" id="IPR036390">
    <property type="entry name" value="WH_DNA-bd_sf"/>
</dbReference>
<organism evidence="8 9">
    <name type="scientific">Diaporthe vaccinii</name>
    <dbReference type="NCBI Taxonomy" id="105482"/>
    <lineage>
        <taxon>Eukaryota</taxon>
        <taxon>Fungi</taxon>
        <taxon>Dikarya</taxon>
        <taxon>Ascomycota</taxon>
        <taxon>Pezizomycotina</taxon>
        <taxon>Sordariomycetes</taxon>
        <taxon>Sordariomycetidae</taxon>
        <taxon>Diaporthales</taxon>
        <taxon>Diaporthaceae</taxon>
        <taxon>Diaporthe</taxon>
        <taxon>Diaporthe eres species complex</taxon>
    </lineage>
</organism>
<sequence>MVRNPRYGDGVANSSRPSLPAARGHSQSFTAGSNPNSAPMPNFSGQRRRSQPASSSSHKKSYSPLPEPSFDLMSTSAPSLFGDMNYQMPAQHFDQQQDPNPMNSSGSYDISGLPATTFPGSFDSSADHYLAHSLPAYEPAPGSYNSSEFAAMSAPEMAFSHSVLAPNSTKINSPFISNGPVLAPPVSNRPAPTTDSMNKNSPQTPRKIIRSKSAAAASRNQPLLPAPSSIKTPPRALGQRDPNANAIKRHLPDSPTLEATSPRKAHKRSKTDEPGRHRSPVPIPDAESFPAVDPGEENNKPPYTYAQMIALAIWKAPARRRTLAQIYDFIRTTWCYYRKDDTWENSIRHNLSLHKKFFEKQARAKDDPGKGNYWLIIPGNERELLDVYLKERSGPEGAILGKSMAVPSSARLEPSALPPPHQEPMLPPQPSNFQLHLPPLPKLQPPAPVQPEPSSDATIPASDQAFEELEAANDHQEEYNNLDAALSSSPPSISGHVSIPSDTPTRTARAVGSSGRTSGNRKRGSMIDSGYMTNIESSILRYGQQRPPVFSSEADIHHFQGGGRAEDAIRKLRASSPVSPSKPKSRMLPPSSSPVGKGSPLRYRNSPSKPAAAVKTPANGKKSVARLTGATTLAPPKTTSKYNTSPIRQHDKLRANIREMLETPQQVRDYNKKFPGRQSKASFAIWEDEASAPESESPLANSAGRMLDEIMSEKRNRKPAASPFKFASPLKAFPLFPPIDENTAWNLTSPSRLLSSPGKYLPEVSKLSEYDSENWIISENVNGLDTEIDLENFGSDDSNALDLTQTFRSIGEVPAGAEAYGPATLHRFG</sequence>
<feature type="compositionally biased region" description="Polar residues" evidence="6">
    <location>
        <begin position="190"/>
        <end position="204"/>
    </location>
</feature>
<comment type="subcellular location">
    <subcellularLocation>
        <location evidence="5">Nucleus</location>
    </subcellularLocation>
</comment>
<accession>A0ABR4DQ91</accession>
<dbReference type="SUPFAM" id="SSF46785">
    <property type="entry name" value="Winged helix' DNA-binding domain"/>
    <property type="match status" value="1"/>
</dbReference>
<dbReference type="PROSITE" id="PS50039">
    <property type="entry name" value="FORK_HEAD_3"/>
    <property type="match status" value="1"/>
</dbReference>
<evidence type="ECO:0000256" key="4">
    <source>
        <dbReference type="ARBA" id="ARBA00023242"/>
    </source>
</evidence>
<evidence type="ECO:0000256" key="2">
    <source>
        <dbReference type="ARBA" id="ARBA00023125"/>
    </source>
</evidence>
<evidence type="ECO:0000256" key="3">
    <source>
        <dbReference type="ARBA" id="ARBA00023163"/>
    </source>
</evidence>
<feature type="compositionally biased region" description="Pro residues" evidence="6">
    <location>
        <begin position="416"/>
        <end position="430"/>
    </location>
</feature>
<dbReference type="EMBL" id="JBAWTH010000226">
    <property type="protein sequence ID" value="KAL2272563.1"/>
    <property type="molecule type" value="Genomic_DNA"/>
</dbReference>
<dbReference type="InterPro" id="IPR036388">
    <property type="entry name" value="WH-like_DNA-bd_sf"/>
</dbReference>
<keyword evidence="3" id="KW-0804">Transcription</keyword>
<name>A0ABR4DQ91_9PEZI</name>
<feature type="region of interest" description="Disordered" evidence="6">
    <location>
        <begin position="410"/>
        <end position="459"/>
    </location>
</feature>
<feature type="compositionally biased region" description="Polar residues" evidence="6">
    <location>
        <begin position="25"/>
        <end position="39"/>
    </location>
</feature>
<gene>
    <name evidence="8" type="ORF">FJTKL_06313</name>
</gene>
<feature type="domain" description="Fork-head" evidence="7">
    <location>
        <begin position="300"/>
        <end position="386"/>
    </location>
</feature>
<dbReference type="InterPro" id="IPR001766">
    <property type="entry name" value="Fork_head_dom"/>
</dbReference>
<evidence type="ECO:0000256" key="5">
    <source>
        <dbReference type="PROSITE-ProRule" id="PRU00089"/>
    </source>
</evidence>
<evidence type="ECO:0000256" key="1">
    <source>
        <dbReference type="ARBA" id="ARBA00023015"/>
    </source>
</evidence>
<dbReference type="PANTHER" id="PTHR46078:SF2">
    <property type="entry name" value="FORK-HEAD DOMAIN-CONTAINING PROTEIN"/>
    <property type="match status" value="1"/>
</dbReference>
<feature type="compositionally biased region" description="Pro residues" evidence="6">
    <location>
        <begin position="438"/>
        <end position="451"/>
    </location>
</feature>
<dbReference type="EMBL" id="JBAWTH010000226">
    <property type="protein sequence ID" value="KAL2272564.1"/>
    <property type="molecule type" value="Genomic_DNA"/>
</dbReference>